<proteinExistence type="inferred from homology"/>
<dbReference type="PIRSF" id="PIRSF000216">
    <property type="entry name" value="NADH_DH_24kDa"/>
    <property type="match status" value="1"/>
</dbReference>
<gene>
    <name evidence="8" type="ORF">UFOPK2958_00286</name>
</gene>
<dbReference type="GO" id="GO:0003954">
    <property type="term" value="F:NADH dehydrogenase activity"/>
    <property type="evidence" value="ECO:0007669"/>
    <property type="project" value="TreeGrafter"/>
</dbReference>
<dbReference type="NCBIfam" id="TIGR01958">
    <property type="entry name" value="nuoE_fam"/>
    <property type="match status" value="1"/>
</dbReference>
<dbReference type="EMBL" id="CAFAAB010000019">
    <property type="protein sequence ID" value="CAB4777389.1"/>
    <property type="molecule type" value="Genomic_DNA"/>
</dbReference>
<feature type="compositionally biased region" description="Basic and acidic residues" evidence="7">
    <location>
        <begin position="188"/>
        <end position="206"/>
    </location>
</feature>
<dbReference type="Gene3D" id="3.40.30.10">
    <property type="entry name" value="Glutaredoxin"/>
    <property type="match status" value="1"/>
</dbReference>
<dbReference type="InterPro" id="IPR042128">
    <property type="entry name" value="NuoE_dom"/>
</dbReference>
<keyword evidence="2" id="KW-0001">2Fe-2S</keyword>
<evidence type="ECO:0000313" key="8">
    <source>
        <dbReference type="EMBL" id="CAB4777389.1"/>
    </source>
</evidence>
<dbReference type="Gene3D" id="1.10.10.1590">
    <property type="entry name" value="NADH-quinone oxidoreductase subunit E"/>
    <property type="match status" value="1"/>
</dbReference>
<dbReference type="PROSITE" id="PS01099">
    <property type="entry name" value="COMPLEX1_24K"/>
    <property type="match status" value="1"/>
</dbReference>
<keyword evidence="3" id="KW-0479">Metal-binding</keyword>
<comment type="similarity">
    <text evidence="1">Belongs to the complex I 24 kDa subunit family.</text>
</comment>
<dbReference type="InterPro" id="IPR002023">
    <property type="entry name" value="NuoE-like"/>
</dbReference>
<protein>
    <submittedName>
        <fullName evidence="8">Unannotated protein</fullName>
    </submittedName>
</protein>
<dbReference type="InterPro" id="IPR041921">
    <property type="entry name" value="NuoE_N"/>
</dbReference>
<feature type="region of interest" description="Disordered" evidence="7">
    <location>
        <begin position="181"/>
        <end position="206"/>
    </location>
</feature>
<evidence type="ECO:0000256" key="5">
    <source>
        <dbReference type="ARBA" id="ARBA00023014"/>
    </source>
</evidence>
<sequence length="206" mass="22377">MSYLRPDIRQRADELVALYPQKRSAMLPLLHLAQEQDGYLTDEGMAEVAELTGTSPAEVRGTASFYDMFHLEPVGKYVVGVCTNIACLLAGGEELLDHASKTLGCSVGGTSADGLFTLEETECLADCDIAPVVQVNHRYVRTTTPDALDALVSDLRNGRRDDEIPPHGTLIRVRRNGGLRAPRAQVAAEREAAQTAREARAAKETK</sequence>
<reference evidence="8" key="1">
    <citation type="submission" date="2020-05" db="EMBL/GenBank/DDBJ databases">
        <authorList>
            <person name="Chiriac C."/>
            <person name="Salcher M."/>
            <person name="Ghai R."/>
            <person name="Kavagutti S V."/>
        </authorList>
    </citation>
    <scope>NUCLEOTIDE SEQUENCE</scope>
</reference>
<evidence type="ECO:0000256" key="4">
    <source>
        <dbReference type="ARBA" id="ARBA00023004"/>
    </source>
</evidence>
<dbReference type="PANTHER" id="PTHR10371:SF3">
    <property type="entry name" value="NADH DEHYDROGENASE [UBIQUINONE] FLAVOPROTEIN 2, MITOCHONDRIAL"/>
    <property type="match status" value="1"/>
</dbReference>
<dbReference type="GO" id="GO:0046872">
    <property type="term" value="F:metal ion binding"/>
    <property type="evidence" value="ECO:0007669"/>
    <property type="project" value="UniProtKB-KW"/>
</dbReference>
<dbReference type="GO" id="GO:0051537">
    <property type="term" value="F:2 iron, 2 sulfur cluster binding"/>
    <property type="evidence" value="ECO:0007669"/>
    <property type="project" value="UniProtKB-KW"/>
</dbReference>
<organism evidence="8">
    <name type="scientific">freshwater metagenome</name>
    <dbReference type="NCBI Taxonomy" id="449393"/>
    <lineage>
        <taxon>unclassified sequences</taxon>
        <taxon>metagenomes</taxon>
        <taxon>ecological metagenomes</taxon>
    </lineage>
</organism>
<evidence type="ECO:0000256" key="1">
    <source>
        <dbReference type="ARBA" id="ARBA00010643"/>
    </source>
</evidence>
<name>A0A6J6W181_9ZZZZ</name>
<evidence type="ECO:0000256" key="3">
    <source>
        <dbReference type="ARBA" id="ARBA00022723"/>
    </source>
</evidence>
<evidence type="ECO:0000256" key="7">
    <source>
        <dbReference type="SAM" id="MobiDB-lite"/>
    </source>
</evidence>
<evidence type="ECO:0000256" key="2">
    <source>
        <dbReference type="ARBA" id="ARBA00022714"/>
    </source>
</evidence>
<keyword evidence="4" id="KW-0408">Iron</keyword>
<keyword evidence="5" id="KW-0411">Iron-sulfur</keyword>
<dbReference type="CDD" id="cd03064">
    <property type="entry name" value="TRX_Fd_NuoE"/>
    <property type="match status" value="1"/>
</dbReference>
<comment type="cofactor">
    <cofactor evidence="6">
        <name>[2Fe-2S] cluster</name>
        <dbReference type="ChEBI" id="CHEBI:190135"/>
    </cofactor>
</comment>
<accession>A0A6J6W181</accession>
<dbReference type="InterPro" id="IPR036249">
    <property type="entry name" value="Thioredoxin-like_sf"/>
</dbReference>
<dbReference type="FunFam" id="1.10.10.1590:FF:000001">
    <property type="entry name" value="NADH-quinone oxidoreductase subunit E"/>
    <property type="match status" value="1"/>
</dbReference>
<evidence type="ECO:0000256" key="6">
    <source>
        <dbReference type="ARBA" id="ARBA00034078"/>
    </source>
</evidence>
<dbReference type="AlphaFoldDB" id="A0A6J6W181"/>
<dbReference type="Pfam" id="PF01257">
    <property type="entry name" value="2Fe-2S_thioredx"/>
    <property type="match status" value="1"/>
</dbReference>
<dbReference type="SUPFAM" id="SSF52833">
    <property type="entry name" value="Thioredoxin-like"/>
    <property type="match status" value="1"/>
</dbReference>
<dbReference type="PANTHER" id="PTHR10371">
    <property type="entry name" value="NADH DEHYDROGENASE UBIQUINONE FLAVOPROTEIN 2, MITOCHONDRIAL"/>
    <property type="match status" value="1"/>
</dbReference>